<reference evidence="2 3" key="1">
    <citation type="submission" date="2018-02" db="EMBL/GenBank/DDBJ databases">
        <title>Genomic Encyclopedia of Archaeal and Bacterial Type Strains, Phase II (KMG-II): from individual species to whole genera.</title>
        <authorList>
            <person name="Goeker M."/>
        </authorList>
    </citation>
    <scope>NUCLEOTIDE SEQUENCE [LARGE SCALE GENOMIC DNA]</scope>
    <source>
        <strain evidence="2 3">DSM 3808</strain>
    </source>
</reference>
<organism evidence="2 3">
    <name type="scientific">Lacrimispora xylanisolvens</name>
    <dbReference type="NCBI Taxonomy" id="384636"/>
    <lineage>
        <taxon>Bacteria</taxon>
        <taxon>Bacillati</taxon>
        <taxon>Bacillota</taxon>
        <taxon>Clostridia</taxon>
        <taxon>Lachnospirales</taxon>
        <taxon>Lachnospiraceae</taxon>
        <taxon>Lacrimispora</taxon>
    </lineage>
</organism>
<evidence type="ECO:0000313" key="2">
    <source>
        <dbReference type="EMBL" id="PPK82688.1"/>
    </source>
</evidence>
<protein>
    <submittedName>
        <fullName evidence="2">Uncharacterized protein</fullName>
    </submittedName>
</protein>
<keyword evidence="1" id="KW-0812">Transmembrane</keyword>
<name>A0A2S6HXG4_9FIRM</name>
<dbReference type="Proteomes" id="UP000237749">
    <property type="component" value="Unassembled WGS sequence"/>
</dbReference>
<keyword evidence="1" id="KW-0472">Membrane</keyword>
<sequence>MVIAADASSKLTEKEGFIMKGRLNPRQWAALMTALILTVVFLGSSIFVFTHLSHDCTGRHCRVCQEIEVCISALSVIFEAIGTAAVIAVSLPIIKYIMLPYLAGLFLCPVSLVDLKIRMNN</sequence>
<keyword evidence="1" id="KW-1133">Transmembrane helix</keyword>
<accession>A0A2S6HXG4</accession>
<comment type="caution">
    <text evidence="2">The sequence shown here is derived from an EMBL/GenBank/DDBJ whole genome shotgun (WGS) entry which is preliminary data.</text>
</comment>
<feature type="transmembrane region" description="Helical" evidence="1">
    <location>
        <begin position="69"/>
        <end position="91"/>
    </location>
</feature>
<keyword evidence="3" id="KW-1185">Reference proteome</keyword>
<evidence type="ECO:0000256" key="1">
    <source>
        <dbReference type="SAM" id="Phobius"/>
    </source>
</evidence>
<proteinExistence type="predicted"/>
<dbReference type="EMBL" id="PTJA01000002">
    <property type="protein sequence ID" value="PPK82688.1"/>
    <property type="molecule type" value="Genomic_DNA"/>
</dbReference>
<feature type="transmembrane region" description="Helical" evidence="1">
    <location>
        <begin position="97"/>
        <end position="115"/>
    </location>
</feature>
<gene>
    <name evidence="2" type="ORF">BXY41_102378</name>
</gene>
<feature type="transmembrane region" description="Helical" evidence="1">
    <location>
        <begin position="28"/>
        <end position="49"/>
    </location>
</feature>
<evidence type="ECO:0000313" key="3">
    <source>
        <dbReference type="Proteomes" id="UP000237749"/>
    </source>
</evidence>
<dbReference type="AlphaFoldDB" id="A0A2S6HXG4"/>